<dbReference type="RefSeq" id="WP_088264948.1">
    <property type="nucleotide sequence ID" value="NZ_JASZ02000044.1"/>
</dbReference>
<dbReference type="Proteomes" id="UP000197587">
    <property type="component" value="Unassembled WGS sequence"/>
</dbReference>
<proteinExistence type="predicted"/>
<keyword evidence="2" id="KW-1185">Reference proteome</keyword>
<protein>
    <submittedName>
        <fullName evidence="1">Uncharacterized protein</fullName>
    </submittedName>
</protein>
<accession>A0A246B6Q8</accession>
<comment type="caution">
    <text evidence="1">The sequence shown here is derived from an EMBL/GenBank/DDBJ whole genome shotgun (WGS) entry which is preliminary data.</text>
</comment>
<evidence type="ECO:0000313" key="2">
    <source>
        <dbReference type="Proteomes" id="UP000197587"/>
    </source>
</evidence>
<gene>
    <name evidence="1" type="ORF">AP75_13120</name>
</gene>
<name>A0A246B6Q8_9FLAO</name>
<reference evidence="1 2" key="1">
    <citation type="submission" date="2017-05" db="EMBL/GenBank/DDBJ databases">
        <title>Genome of Chryseobacterium haifense.</title>
        <authorList>
            <person name="Newman J.D."/>
        </authorList>
    </citation>
    <scope>NUCLEOTIDE SEQUENCE [LARGE SCALE GENOMIC DNA]</scope>
    <source>
        <strain evidence="1 2">DSM 19056</strain>
    </source>
</reference>
<dbReference type="EMBL" id="JASZ02000044">
    <property type="protein sequence ID" value="OWK97087.1"/>
    <property type="molecule type" value="Genomic_DNA"/>
</dbReference>
<organism evidence="1 2">
    <name type="scientific">Kaistella haifensis DSM 19056</name>
    <dbReference type="NCBI Taxonomy" id="1450526"/>
    <lineage>
        <taxon>Bacteria</taxon>
        <taxon>Pseudomonadati</taxon>
        <taxon>Bacteroidota</taxon>
        <taxon>Flavobacteriia</taxon>
        <taxon>Flavobacteriales</taxon>
        <taxon>Weeksellaceae</taxon>
        <taxon>Chryseobacterium group</taxon>
        <taxon>Kaistella</taxon>
    </lineage>
</organism>
<evidence type="ECO:0000313" key="1">
    <source>
        <dbReference type="EMBL" id="OWK97087.1"/>
    </source>
</evidence>
<dbReference type="AlphaFoldDB" id="A0A246B6Q8"/>
<sequence>MGFVKERLVTQYFQNSFEVFSEVDLKGGVAITYWDKNQKFDKIGVFSSHEYINKILKKVLNFKSFEAIDNLIYTQNKFDLQRLYEDHEDYEKIIGSNGREKRLTTSIFSQLPIFTEKSTSITDVEVLGLIRNIRITRYLPIKYLEDHPNLKFHKVILPKSNGTGKFGELLSTPLVAKPKKAYTQSFISIGAFKNKREADACLKYIKSKFLRTMLGVLKVTQDNNKDVWKYVPLQNFTKNSDVDWSKSVQEIDLQLYRKYNLTEEEIEFIEESIKPM</sequence>